<dbReference type="Pfam" id="PF13546">
    <property type="entry name" value="DDE_5"/>
    <property type="match status" value="1"/>
</dbReference>
<dbReference type="PANTHER" id="PTHR33627">
    <property type="entry name" value="TRANSPOSASE"/>
    <property type="match status" value="1"/>
</dbReference>
<dbReference type="EMBL" id="MLYO01000012">
    <property type="protein sequence ID" value="OIK06843.1"/>
    <property type="molecule type" value="Genomic_DNA"/>
</dbReference>
<proteinExistence type="predicted"/>
<name>A0A1S2QMF6_9ACTN</name>
<evidence type="ECO:0000259" key="1">
    <source>
        <dbReference type="Pfam" id="PF13546"/>
    </source>
</evidence>
<dbReference type="PANTHER" id="PTHR33627:SF1">
    <property type="entry name" value="TRANSPOSASE"/>
    <property type="match status" value="1"/>
</dbReference>
<keyword evidence="3" id="KW-1185">Reference proteome</keyword>
<dbReference type="AlphaFoldDB" id="A0A1S2QMF6"/>
<accession>A0A1S2QMF6</accession>
<dbReference type="Proteomes" id="UP000179642">
    <property type="component" value="Unassembled WGS sequence"/>
</dbReference>
<gene>
    <name evidence="2" type="ORF">BIV23_04955</name>
</gene>
<dbReference type="InterPro" id="IPR038721">
    <property type="entry name" value="IS701-like_DDE_dom"/>
</dbReference>
<dbReference type="RefSeq" id="WP_071379508.1">
    <property type="nucleotide sequence ID" value="NZ_MLYO01000012.1"/>
</dbReference>
<organism evidence="2 3">
    <name type="scientific">Streptomyces monashensis</name>
    <dbReference type="NCBI Taxonomy" id="1678012"/>
    <lineage>
        <taxon>Bacteria</taxon>
        <taxon>Bacillati</taxon>
        <taxon>Actinomycetota</taxon>
        <taxon>Actinomycetes</taxon>
        <taxon>Kitasatosporales</taxon>
        <taxon>Streptomycetaceae</taxon>
        <taxon>Streptomyces</taxon>
    </lineage>
</organism>
<feature type="domain" description="Transposase IS701-like DDE" evidence="1">
    <location>
        <begin position="47"/>
        <end position="205"/>
    </location>
</feature>
<evidence type="ECO:0000313" key="3">
    <source>
        <dbReference type="Proteomes" id="UP000179642"/>
    </source>
</evidence>
<comment type="caution">
    <text evidence="2">The sequence shown here is derived from an EMBL/GenBank/DDBJ whole genome shotgun (WGS) entry which is preliminary data.</text>
</comment>
<evidence type="ECO:0000313" key="2">
    <source>
        <dbReference type="EMBL" id="OIK06843.1"/>
    </source>
</evidence>
<sequence length="205" mass="22523">MTLGVTAEQIARWDSELSSLTGSLGHLFNQPEPRAVFAQFNEGLRQSCRRRTGWTLLQRASHVTADRLQRLINGSVREANAARDYVIAHLGCEDASFVINDTQAQEKGTKSVGVAGQHCGLTGIVRNCQTLVTLTYATAAGHAFIDGRLHLPEEWTNDRRRCHEAGVPDQMAFATKPELAITMLDRAHTAHVPFSWVLADAGYGQ</sequence>
<dbReference type="OrthoDB" id="4337914at2"/>
<reference evidence="2 3" key="1">
    <citation type="submission" date="2016-10" db="EMBL/GenBank/DDBJ databases">
        <title>Genome sequence of Streptomyces sp. MUSC 1.</title>
        <authorList>
            <person name="Lee L.-H."/>
            <person name="Ser H.-L."/>
            <person name="Law J.W.-F."/>
        </authorList>
    </citation>
    <scope>NUCLEOTIDE SEQUENCE [LARGE SCALE GENOMIC DNA]</scope>
    <source>
        <strain evidence="2 3">MUSC 1</strain>
    </source>
</reference>
<protein>
    <recommendedName>
        <fullName evidence="1">Transposase IS701-like DDE domain-containing protein</fullName>
    </recommendedName>
</protein>
<dbReference type="InterPro" id="IPR039365">
    <property type="entry name" value="IS701-like"/>
</dbReference>